<dbReference type="InterPro" id="IPR011010">
    <property type="entry name" value="DNA_brk_join_enz"/>
</dbReference>
<evidence type="ECO:0000313" key="6">
    <source>
        <dbReference type="Proteomes" id="UP000654345"/>
    </source>
</evidence>
<accession>A0ABQ3UTH8</accession>
<dbReference type="InterPro" id="IPR002104">
    <property type="entry name" value="Integrase_catalytic"/>
</dbReference>
<dbReference type="Proteomes" id="UP000654345">
    <property type="component" value="Unassembled WGS sequence"/>
</dbReference>
<keyword evidence="2" id="KW-0238">DNA-binding</keyword>
<protein>
    <recommendedName>
        <fullName evidence="4">Tyr recombinase domain-containing protein</fullName>
    </recommendedName>
</protein>
<keyword evidence="6" id="KW-1185">Reference proteome</keyword>
<dbReference type="SUPFAM" id="SSF56349">
    <property type="entry name" value="DNA breaking-rejoining enzymes"/>
    <property type="match status" value="1"/>
</dbReference>
<organism evidence="5 6">
    <name type="scientific">Ktedonobacter robiniae</name>
    <dbReference type="NCBI Taxonomy" id="2778365"/>
    <lineage>
        <taxon>Bacteria</taxon>
        <taxon>Bacillati</taxon>
        <taxon>Chloroflexota</taxon>
        <taxon>Ktedonobacteria</taxon>
        <taxon>Ktedonobacterales</taxon>
        <taxon>Ktedonobacteraceae</taxon>
        <taxon>Ktedonobacter</taxon>
    </lineage>
</organism>
<comment type="similarity">
    <text evidence="1">Belongs to the 'phage' integrase family.</text>
</comment>
<comment type="caution">
    <text evidence="5">The sequence shown here is derived from an EMBL/GenBank/DDBJ whole genome shotgun (WGS) entry which is preliminary data.</text>
</comment>
<evidence type="ECO:0000256" key="1">
    <source>
        <dbReference type="ARBA" id="ARBA00008857"/>
    </source>
</evidence>
<reference evidence="5 6" key="1">
    <citation type="journal article" date="2021" name="Int. J. Syst. Evol. Microbiol.">
        <title>Reticulibacter mediterranei gen. nov., sp. nov., within the new family Reticulibacteraceae fam. nov., and Ktedonospora formicarum gen. nov., sp. nov., Ktedonobacter robiniae sp. nov., Dictyobacter formicarum sp. nov. and Dictyobacter arantiisoli sp. nov., belonging to the class Ktedonobacteria.</title>
        <authorList>
            <person name="Yabe S."/>
            <person name="Zheng Y."/>
            <person name="Wang C.M."/>
            <person name="Sakai Y."/>
            <person name="Abe K."/>
            <person name="Yokota A."/>
            <person name="Donadio S."/>
            <person name="Cavaletti L."/>
            <person name="Monciardini P."/>
        </authorList>
    </citation>
    <scope>NUCLEOTIDE SEQUENCE [LARGE SCALE GENOMIC DNA]</scope>
    <source>
        <strain evidence="5 6">SOSP1-30</strain>
    </source>
</reference>
<evidence type="ECO:0000256" key="2">
    <source>
        <dbReference type="ARBA" id="ARBA00023125"/>
    </source>
</evidence>
<keyword evidence="3" id="KW-0233">DNA recombination</keyword>
<dbReference type="InterPro" id="IPR013762">
    <property type="entry name" value="Integrase-like_cat_sf"/>
</dbReference>
<dbReference type="Pfam" id="PF00589">
    <property type="entry name" value="Phage_integrase"/>
    <property type="match status" value="1"/>
</dbReference>
<dbReference type="RefSeq" id="WP_201372599.1">
    <property type="nucleotide sequence ID" value="NZ_BNJG01000002.1"/>
</dbReference>
<feature type="domain" description="Tyr recombinase" evidence="4">
    <location>
        <begin position="170"/>
        <end position="357"/>
    </location>
</feature>
<dbReference type="Gene3D" id="1.10.443.10">
    <property type="entry name" value="Intergrase catalytic core"/>
    <property type="match status" value="1"/>
</dbReference>
<dbReference type="PANTHER" id="PTHR30349">
    <property type="entry name" value="PHAGE INTEGRASE-RELATED"/>
    <property type="match status" value="1"/>
</dbReference>
<name>A0ABQ3UTH8_9CHLR</name>
<dbReference type="EMBL" id="BNJG01000002">
    <property type="protein sequence ID" value="GHO56003.1"/>
    <property type="molecule type" value="Genomic_DNA"/>
</dbReference>
<dbReference type="PANTHER" id="PTHR30349:SF41">
    <property type="entry name" value="INTEGRASE_RECOMBINASE PROTEIN MJ0367-RELATED"/>
    <property type="match status" value="1"/>
</dbReference>
<sequence length="371" mass="41331">MHDHQSATHQDHQSDWSGATHLPILQSQALTGEQVFACIVPGCPHLVHLPEDGVLVAWLDAKTGKSHSRKTHLAYHSTALSCRDALRAQGYDLFMDLSERGTRAHWLLIVQRWAGERAATSTRAGAPANSTYNQRLAILSSLFVYAHRQQLYQGDNPIELLERRKVYDYASAEAIEPLDMRKLLATIDRTSLSGLRDYALLSLALHTGQRVQVLADMRIGHLTRAGAALRVTFPRTKGGKRSARQLGEETSATLIAYLEQVYGSGWATQGEAPVWISLSRNQSRGQALSLQALEQICARRLGTSKFHVTRYTTAKTLDQLGVSASEIQEFLDHESLATTGRYLKVLKRAEHKYSRDLEQVFGISTHLAKEE</sequence>
<dbReference type="InterPro" id="IPR050090">
    <property type="entry name" value="Tyrosine_recombinase_XerCD"/>
</dbReference>
<evidence type="ECO:0000256" key="3">
    <source>
        <dbReference type="ARBA" id="ARBA00023172"/>
    </source>
</evidence>
<gene>
    <name evidence="5" type="ORF">KSB_44780</name>
</gene>
<proteinExistence type="inferred from homology"/>
<evidence type="ECO:0000313" key="5">
    <source>
        <dbReference type="EMBL" id="GHO56003.1"/>
    </source>
</evidence>
<dbReference type="PROSITE" id="PS51898">
    <property type="entry name" value="TYR_RECOMBINASE"/>
    <property type="match status" value="1"/>
</dbReference>
<evidence type="ECO:0000259" key="4">
    <source>
        <dbReference type="PROSITE" id="PS51898"/>
    </source>
</evidence>